<comment type="caution">
    <text evidence="4">Lacks conserved residue(s) required for the propagation of feature annotation.</text>
</comment>
<accession>V4BL27</accession>
<dbReference type="FunFam" id="2.40.20.10:FF:000001">
    <property type="entry name" value="Urokinase-type plasminogen activator"/>
    <property type="match status" value="1"/>
</dbReference>
<dbReference type="STRING" id="225164.V4BL27"/>
<keyword evidence="3" id="KW-1015">Disulfide bond</keyword>
<evidence type="ECO:0000256" key="1">
    <source>
        <dbReference type="ARBA" id="ARBA00022572"/>
    </source>
</evidence>
<name>V4BL27_LOTGI</name>
<dbReference type="KEGG" id="lgi:LOTGIDRAFT_59723"/>
<gene>
    <name evidence="7" type="ORF">LOTGIDRAFT_59723</name>
</gene>
<evidence type="ECO:0000259" key="6">
    <source>
        <dbReference type="PROSITE" id="PS50070"/>
    </source>
</evidence>
<dbReference type="AlphaFoldDB" id="V4BL27"/>
<reference evidence="7 8" key="1">
    <citation type="journal article" date="2013" name="Nature">
        <title>Insights into bilaterian evolution from three spiralian genomes.</title>
        <authorList>
            <person name="Simakov O."/>
            <person name="Marletaz F."/>
            <person name="Cho S.J."/>
            <person name="Edsinger-Gonzales E."/>
            <person name="Havlak P."/>
            <person name="Hellsten U."/>
            <person name="Kuo D.H."/>
            <person name="Larsson T."/>
            <person name="Lv J."/>
            <person name="Arendt D."/>
            <person name="Savage R."/>
            <person name="Osoegawa K."/>
            <person name="de Jong P."/>
            <person name="Grimwood J."/>
            <person name="Chapman J.A."/>
            <person name="Shapiro H."/>
            <person name="Aerts A."/>
            <person name="Otillar R.P."/>
            <person name="Terry A.Y."/>
            <person name="Boore J.L."/>
            <person name="Grigoriev I.V."/>
            <person name="Lindberg D.R."/>
            <person name="Seaver E.C."/>
            <person name="Weisblat D.A."/>
            <person name="Putnam N.H."/>
            <person name="Rokhsar D.S."/>
        </authorList>
    </citation>
    <scope>NUCLEOTIDE SEQUENCE [LARGE SCALE GENOMIC DNA]</scope>
</reference>
<feature type="domain" description="Kringle" evidence="6">
    <location>
        <begin position="1"/>
        <end position="80"/>
    </location>
</feature>
<evidence type="ECO:0000256" key="4">
    <source>
        <dbReference type="PROSITE-ProRule" id="PRU00121"/>
    </source>
</evidence>
<keyword evidence="1 4" id="KW-0420">Kringle</keyword>
<protein>
    <recommendedName>
        <fullName evidence="6">Kringle domain-containing protein</fullName>
    </recommendedName>
</protein>
<dbReference type="PANTHER" id="PTHR24261">
    <property type="entry name" value="PLASMINOGEN-RELATED"/>
    <property type="match status" value="1"/>
</dbReference>
<feature type="compositionally biased region" description="Basic and acidic residues" evidence="5">
    <location>
        <begin position="34"/>
        <end position="49"/>
    </location>
</feature>
<dbReference type="RefSeq" id="XP_009059932.1">
    <property type="nucleotide sequence ID" value="XM_009061684.1"/>
</dbReference>
<evidence type="ECO:0000313" key="7">
    <source>
        <dbReference type="EMBL" id="ESO89294.1"/>
    </source>
</evidence>
<dbReference type="PROSITE" id="PS50070">
    <property type="entry name" value="KRINGLE_2"/>
    <property type="match status" value="1"/>
</dbReference>
<feature type="non-terminal residue" evidence="7">
    <location>
        <position position="80"/>
    </location>
</feature>
<proteinExistence type="predicted"/>
<dbReference type="HOGENOM" id="CLU_158332_2_1_1"/>
<dbReference type="Proteomes" id="UP000030746">
    <property type="component" value="Unassembled WGS sequence"/>
</dbReference>
<dbReference type="Pfam" id="PF00051">
    <property type="entry name" value="Kringle"/>
    <property type="match status" value="1"/>
</dbReference>
<dbReference type="Gene3D" id="2.40.20.10">
    <property type="entry name" value="Plasminogen Kringle 4"/>
    <property type="match status" value="1"/>
</dbReference>
<dbReference type="InterPro" id="IPR050759">
    <property type="entry name" value="Serine_protease_kringle"/>
</dbReference>
<dbReference type="OMA" id="VPRCENT"/>
<keyword evidence="8" id="KW-1185">Reference proteome</keyword>
<sequence>DGRDYRGSLDHTMEGATCQKWSSQYPHKHNSKPGRTDKDDKDGLGDHNYCRNPSGQRRKRPWCYTAKRGVKWQYCDVSVC</sequence>
<evidence type="ECO:0000256" key="3">
    <source>
        <dbReference type="ARBA" id="ARBA00023157"/>
    </source>
</evidence>
<dbReference type="PANTHER" id="PTHR24261:SF7">
    <property type="entry name" value="KRINGLE DOMAIN-CONTAINING PROTEIN"/>
    <property type="match status" value="1"/>
</dbReference>
<evidence type="ECO:0000256" key="2">
    <source>
        <dbReference type="ARBA" id="ARBA00022729"/>
    </source>
</evidence>
<dbReference type="SMART" id="SM00130">
    <property type="entry name" value="KR"/>
    <property type="match status" value="1"/>
</dbReference>
<keyword evidence="2" id="KW-0732">Signal</keyword>
<dbReference type="PRINTS" id="PR00018">
    <property type="entry name" value="KRINGLE"/>
</dbReference>
<dbReference type="EMBL" id="KB202619">
    <property type="protein sequence ID" value="ESO89294.1"/>
    <property type="molecule type" value="Genomic_DNA"/>
</dbReference>
<dbReference type="CTD" id="20251531"/>
<dbReference type="GeneID" id="20251531"/>
<dbReference type="CDD" id="cd00108">
    <property type="entry name" value="KR"/>
    <property type="match status" value="1"/>
</dbReference>
<organism evidence="7 8">
    <name type="scientific">Lottia gigantea</name>
    <name type="common">Giant owl limpet</name>
    <dbReference type="NCBI Taxonomy" id="225164"/>
    <lineage>
        <taxon>Eukaryota</taxon>
        <taxon>Metazoa</taxon>
        <taxon>Spiralia</taxon>
        <taxon>Lophotrochozoa</taxon>
        <taxon>Mollusca</taxon>
        <taxon>Gastropoda</taxon>
        <taxon>Patellogastropoda</taxon>
        <taxon>Lottioidea</taxon>
        <taxon>Lottiidae</taxon>
        <taxon>Lottia</taxon>
    </lineage>
</organism>
<feature type="non-terminal residue" evidence="7">
    <location>
        <position position="1"/>
    </location>
</feature>
<dbReference type="SUPFAM" id="SSF57440">
    <property type="entry name" value="Kringle-like"/>
    <property type="match status" value="1"/>
</dbReference>
<feature type="region of interest" description="Disordered" evidence="5">
    <location>
        <begin position="22"/>
        <end position="59"/>
    </location>
</feature>
<dbReference type="InterPro" id="IPR000001">
    <property type="entry name" value="Kringle"/>
</dbReference>
<dbReference type="InterPro" id="IPR013806">
    <property type="entry name" value="Kringle-like"/>
</dbReference>
<dbReference type="InterPro" id="IPR038178">
    <property type="entry name" value="Kringle_sf"/>
</dbReference>
<evidence type="ECO:0000313" key="8">
    <source>
        <dbReference type="Proteomes" id="UP000030746"/>
    </source>
</evidence>
<evidence type="ECO:0000256" key="5">
    <source>
        <dbReference type="SAM" id="MobiDB-lite"/>
    </source>
</evidence>
<dbReference type="OrthoDB" id="272018at2759"/>